<proteinExistence type="predicted"/>
<protein>
    <recommendedName>
        <fullName evidence="4">7TM-DISM receptor extracellular domain-containing protein</fullName>
    </recommendedName>
</protein>
<keyword evidence="1" id="KW-0812">Transmembrane</keyword>
<evidence type="ECO:0000313" key="2">
    <source>
        <dbReference type="EMBL" id="TGM16520.1"/>
    </source>
</evidence>
<accession>A0ABY2N443</accession>
<dbReference type="PANTHER" id="PTHR30092">
    <property type="entry name" value="INNER MEMBRANE PROTEIN CRED"/>
    <property type="match status" value="1"/>
</dbReference>
<dbReference type="PANTHER" id="PTHR30092:SF0">
    <property type="entry name" value="INNER MEMBRANE PROTEIN CRED"/>
    <property type="match status" value="1"/>
</dbReference>
<feature type="transmembrane region" description="Helical" evidence="1">
    <location>
        <begin position="82"/>
        <end position="103"/>
    </location>
</feature>
<name>A0ABY2N443_9LEPT</name>
<feature type="transmembrane region" description="Helical" evidence="1">
    <location>
        <begin position="135"/>
        <end position="155"/>
    </location>
</feature>
<evidence type="ECO:0000313" key="3">
    <source>
        <dbReference type="Proteomes" id="UP000297422"/>
    </source>
</evidence>
<gene>
    <name evidence="2" type="ORF">EHQ90_10015</name>
</gene>
<evidence type="ECO:0000256" key="1">
    <source>
        <dbReference type="SAM" id="Phobius"/>
    </source>
</evidence>
<keyword evidence="1" id="KW-0472">Membrane</keyword>
<sequence length="191" mass="22447">MNDTGFKATWKVLGLNRNFPRDLIGDSETDQIQNFKFGVRFLLPVDEYYNTIRSSKCSELFLVLTFITYFFIEAFKKVRLHFIQYLLLEFSVLLFSILLLSLTKHISFNLSYWISCSLILALATLYSMAIFTRELLFLVACGIILGFYISFFALFNWRILHCSSEFLDFFSARGPDVFHRKRSGLRIRSKF</sequence>
<keyword evidence="3" id="KW-1185">Reference proteome</keyword>
<dbReference type="InterPro" id="IPR010364">
    <property type="entry name" value="Uncharacterised_IM_CreD"/>
</dbReference>
<evidence type="ECO:0008006" key="4">
    <source>
        <dbReference type="Google" id="ProtNLM"/>
    </source>
</evidence>
<feature type="transmembrane region" description="Helical" evidence="1">
    <location>
        <begin position="60"/>
        <end position="76"/>
    </location>
</feature>
<comment type="caution">
    <text evidence="2">The sequence shown here is derived from an EMBL/GenBank/DDBJ whole genome shotgun (WGS) entry which is preliminary data.</text>
</comment>
<dbReference type="Proteomes" id="UP000297422">
    <property type="component" value="Unassembled WGS sequence"/>
</dbReference>
<dbReference type="Pfam" id="PF06123">
    <property type="entry name" value="CreD"/>
    <property type="match status" value="1"/>
</dbReference>
<keyword evidence="1" id="KW-1133">Transmembrane helix</keyword>
<organism evidence="2 3">
    <name type="scientific">Leptospira stimsonii</name>
    <dbReference type="NCBI Taxonomy" id="2202203"/>
    <lineage>
        <taxon>Bacteria</taxon>
        <taxon>Pseudomonadati</taxon>
        <taxon>Spirochaetota</taxon>
        <taxon>Spirochaetia</taxon>
        <taxon>Leptospirales</taxon>
        <taxon>Leptospiraceae</taxon>
        <taxon>Leptospira</taxon>
    </lineage>
</organism>
<feature type="transmembrane region" description="Helical" evidence="1">
    <location>
        <begin position="110"/>
        <end position="129"/>
    </location>
</feature>
<dbReference type="EMBL" id="RQGT01000070">
    <property type="protein sequence ID" value="TGM16520.1"/>
    <property type="molecule type" value="Genomic_DNA"/>
</dbReference>
<reference evidence="3" key="1">
    <citation type="journal article" date="2019" name="PLoS Negl. Trop. Dis.">
        <title>Revisiting the worldwide diversity of Leptospira species in the environment.</title>
        <authorList>
            <person name="Vincent A.T."/>
            <person name="Schiettekatte O."/>
            <person name="Bourhy P."/>
            <person name="Veyrier F.J."/>
            <person name="Picardeau M."/>
        </authorList>
    </citation>
    <scope>NUCLEOTIDE SEQUENCE [LARGE SCALE GENOMIC DNA]</scope>
    <source>
        <strain evidence="3">201702407</strain>
    </source>
</reference>